<dbReference type="Pfam" id="PF00534">
    <property type="entry name" value="Glycos_transf_1"/>
    <property type="match status" value="1"/>
</dbReference>
<dbReference type="STRING" id="241145.SAMN05660776_2750"/>
<gene>
    <name evidence="4" type="ORF">SAMN05660776_2750</name>
</gene>
<evidence type="ECO:0000313" key="4">
    <source>
        <dbReference type="EMBL" id="SKB74107.1"/>
    </source>
</evidence>
<dbReference type="PANTHER" id="PTHR46401:SF2">
    <property type="entry name" value="GLYCOSYLTRANSFERASE WBBK-RELATED"/>
    <property type="match status" value="1"/>
</dbReference>
<dbReference type="SUPFAM" id="SSF53756">
    <property type="entry name" value="UDP-Glycosyltransferase/glycogen phosphorylase"/>
    <property type="match status" value="1"/>
</dbReference>
<keyword evidence="5" id="KW-1185">Reference proteome</keyword>
<dbReference type="Proteomes" id="UP000190230">
    <property type="component" value="Unassembled WGS sequence"/>
</dbReference>
<dbReference type="AlphaFoldDB" id="A0A1T5DQP0"/>
<evidence type="ECO:0000259" key="2">
    <source>
        <dbReference type="Pfam" id="PF00534"/>
    </source>
</evidence>
<dbReference type="RefSeq" id="WP_079721596.1">
    <property type="nucleotide sequence ID" value="NZ_FUYY01000006.1"/>
</dbReference>
<proteinExistence type="predicted"/>
<evidence type="ECO:0000259" key="3">
    <source>
        <dbReference type="Pfam" id="PF13439"/>
    </source>
</evidence>
<keyword evidence="1 4" id="KW-0808">Transferase</keyword>
<dbReference type="InterPro" id="IPR028098">
    <property type="entry name" value="Glyco_trans_4-like_N"/>
</dbReference>
<organism evidence="4 5">
    <name type="scientific">Salegentibacter holothuriorum</name>
    <dbReference type="NCBI Taxonomy" id="241145"/>
    <lineage>
        <taxon>Bacteria</taxon>
        <taxon>Pseudomonadati</taxon>
        <taxon>Bacteroidota</taxon>
        <taxon>Flavobacteriia</taxon>
        <taxon>Flavobacteriales</taxon>
        <taxon>Flavobacteriaceae</taxon>
        <taxon>Salegentibacter</taxon>
    </lineage>
</organism>
<sequence>MKILHFILGKANPDRANGVNVVINGLAKYSALAGHDIQVVGISKGMHEKFELVKRDGFEVKVYNSFFGESFNEIKKIIGEVDIVHLHSVWQHYNIILANYLLKKNKPYVITIHSGLTEDRIKQSNYWIKLAYHQIFQKRIFDGASGIHVITKEEMSDVAKYTRNNNIFFVPNGVDLDNYNLIKKEYNESNLKIQFGYLGRFGVEKNISSLIYAIARLPLEYLNKVQCHLIGPIDKEGERLKKIVEKLELQSVIKFTGPLYDSDKYNMLKQLDFYIHPAHSDVVSIAVMEAMASGLPCVITRTSQVSYYYNSKAFIMVEPLIEDIKSGIIEIIDNEADWGHMSQNALKLIAHNFNWKNATNRLLRQYELLITHPS</sequence>
<accession>A0A1T5DQP0</accession>
<reference evidence="5" key="1">
    <citation type="submission" date="2017-02" db="EMBL/GenBank/DDBJ databases">
        <authorList>
            <person name="Varghese N."/>
            <person name="Submissions S."/>
        </authorList>
    </citation>
    <scope>NUCLEOTIDE SEQUENCE [LARGE SCALE GENOMIC DNA]</scope>
    <source>
        <strain evidence="5">DSM 23405</strain>
    </source>
</reference>
<protein>
    <submittedName>
        <fullName evidence="4">Glycosyltransferase involved in cell wall bisynthesis</fullName>
    </submittedName>
</protein>
<evidence type="ECO:0000256" key="1">
    <source>
        <dbReference type="ARBA" id="ARBA00022679"/>
    </source>
</evidence>
<dbReference type="GO" id="GO:0016757">
    <property type="term" value="F:glycosyltransferase activity"/>
    <property type="evidence" value="ECO:0007669"/>
    <property type="project" value="InterPro"/>
</dbReference>
<dbReference type="OrthoDB" id="9806653at2"/>
<evidence type="ECO:0000313" key="5">
    <source>
        <dbReference type="Proteomes" id="UP000190230"/>
    </source>
</evidence>
<dbReference type="GO" id="GO:0009103">
    <property type="term" value="P:lipopolysaccharide biosynthetic process"/>
    <property type="evidence" value="ECO:0007669"/>
    <property type="project" value="TreeGrafter"/>
</dbReference>
<feature type="domain" description="Glycosyl transferase family 1" evidence="2">
    <location>
        <begin position="182"/>
        <end position="345"/>
    </location>
</feature>
<name>A0A1T5DQP0_9FLAO</name>
<dbReference type="Gene3D" id="3.40.50.2000">
    <property type="entry name" value="Glycogen Phosphorylase B"/>
    <property type="match status" value="2"/>
</dbReference>
<dbReference type="Pfam" id="PF13439">
    <property type="entry name" value="Glyco_transf_4"/>
    <property type="match status" value="1"/>
</dbReference>
<feature type="domain" description="Glycosyltransferase subfamily 4-like N-terminal" evidence="3">
    <location>
        <begin position="17"/>
        <end position="177"/>
    </location>
</feature>
<dbReference type="InterPro" id="IPR001296">
    <property type="entry name" value="Glyco_trans_1"/>
</dbReference>
<dbReference type="CDD" id="cd03801">
    <property type="entry name" value="GT4_PimA-like"/>
    <property type="match status" value="1"/>
</dbReference>
<dbReference type="EMBL" id="FUYY01000006">
    <property type="protein sequence ID" value="SKB74107.1"/>
    <property type="molecule type" value="Genomic_DNA"/>
</dbReference>
<dbReference type="PANTHER" id="PTHR46401">
    <property type="entry name" value="GLYCOSYLTRANSFERASE WBBK-RELATED"/>
    <property type="match status" value="1"/>
</dbReference>